<organism evidence="2 3">
    <name type="scientific">bacterium (Candidatus Blackallbacteria) CG17_big_fil_post_rev_8_21_14_2_50_48_46</name>
    <dbReference type="NCBI Taxonomy" id="2014261"/>
    <lineage>
        <taxon>Bacteria</taxon>
        <taxon>Candidatus Blackallbacteria</taxon>
    </lineage>
</organism>
<reference evidence="2 3" key="1">
    <citation type="submission" date="2017-09" db="EMBL/GenBank/DDBJ databases">
        <title>Depth-based differentiation of microbial function through sediment-hosted aquifers and enrichment of novel symbionts in the deep terrestrial subsurface.</title>
        <authorList>
            <person name="Probst A.J."/>
            <person name="Ladd B."/>
            <person name="Jarett J.K."/>
            <person name="Geller-Mcgrath D.E."/>
            <person name="Sieber C.M."/>
            <person name="Emerson J.B."/>
            <person name="Anantharaman K."/>
            <person name="Thomas B.C."/>
            <person name="Malmstrom R."/>
            <person name="Stieglmeier M."/>
            <person name="Klingl A."/>
            <person name="Woyke T."/>
            <person name="Ryan C.M."/>
            <person name="Banfield J.F."/>
        </authorList>
    </citation>
    <scope>NUCLEOTIDE SEQUENCE [LARGE SCALE GENOMIC DNA]</scope>
    <source>
        <strain evidence="2">CG17_big_fil_post_rev_8_21_14_2_50_48_46</strain>
    </source>
</reference>
<gene>
    <name evidence="2" type="ORF">COW36_19885</name>
</gene>
<feature type="region of interest" description="Disordered" evidence="1">
    <location>
        <begin position="213"/>
        <end position="233"/>
    </location>
</feature>
<dbReference type="EMBL" id="PFFQ01000055">
    <property type="protein sequence ID" value="PIW14910.1"/>
    <property type="molecule type" value="Genomic_DNA"/>
</dbReference>
<name>A0A2M7G0X7_9BACT</name>
<proteinExistence type="predicted"/>
<evidence type="ECO:0000313" key="3">
    <source>
        <dbReference type="Proteomes" id="UP000231019"/>
    </source>
</evidence>
<evidence type="ECO:0000313" key="2">
    <source>
        <dbReference type="EMBL" id="PIW14910.1"/>
    </source>
</evidence>
<accession>A0A2M7G0X7</accession>
<evidence type="ECO:0000256" key="1">
    <source>
        <dbReference type="SAM" id="MobiDB-lite"/>
    </source>
</evidence>
<sequence>MKLTELHETPIIPQNQNMGQISATMPAVKSEDPIHENWVQEVLRPTDWLSAKLYIQAEEDSSALEIGMEHLNQAHLLQALQNAETNLQGAQTFVKEVEDLLATLKSEYGIAPNQATRLKIETSQAPLWIDPQALNPERLMETFVQARSLLDLSSLQTNHQALAPLAATVLEQMRSTLPNVQQAEAWLESLNNPDFPSSWIQALQKGLQAQKNQRASSLQGLEENPGQDSPAAPAWGLSAEAEALIQLANALEENLELAPTPNSPDVLELFRAFAKIFENLDFALNQLILAQEAKLKEKKNLLADFSETLWQNQKYSQAKLDQLHLQVHERFRIGLEALLNPLKTKAEYLQTLLSEAADSPHRKEIKKLIQLLSPWISLPA</sequence>
<protein>
    <submittedName>
        <fullName evidence="2">Uncharacterized protein</fullName>
    </submittedName>
</protein>
<dbReference type="AlphaFoldDB" id="A0A2M7G0X7"/>
<comment type="caution">
    <text evidence="2">The sequence shown here is derived from an EMBL/GenBank/DDBJ whole genome shotgun (WGS) entry which is preliminary data.</text>
</comment>
<dbReference type="Proteomes" id="UP000231019">
    <property type="component" value="Unassembled WGS sequence"/>
</dbReference>